<keyword evidence="1" id="KW-0812">Transmembrane</keyword>
<proteinExistence type="predicted"/>
<dbReference type="SUPFAM" id="SSF49879">
    <property type="entry name" value="SMAD/FHA domain"/>
    <property type="match status" value="1"/>
</dbReference>
<sequence>METLRFRFADRSNEDIVLGPGVHAVGKGPHGPRLVDRGEDARLQVSIDGRGAWLQLREGASRVHVNGRPVRRMALLRPGDSIHIDGVELGLAGAPPRPVPTAAEGAANPSRQVLRGLGGPHHGRCFTLDQPRTLGSGSDCDIRLEEPGIHDRHLMLWPQGAGVALQVAEDGAGCMVNGHPVREALLGPGDQVVVGRGQRFVVESPLVRVPARPVAREYPVEPAPGDSDAPAGGSWRHLPWVLLAAAMIAGILALLLTWGG</sequence>
<gene>
    <name evidence="3" type="ORF">N791_01885</name>
</gene>
<dbReference type="InterPro" id="IPR000253">
    <property type="entry name" value="FHA_dom"/>
</dbReference>
<dbReference type="RefSeq" id="WP_027068946.1">
    <property type="nucleotide sequence ID" value="NZ_AUHT01000004.1"/>
</dbReference>
<dbReference type="AlphaFoldDB" id="A0A0A0MAE0"/>
<keyword evidence="1" id="KW-0472">Membrane</keyword>
<dbReference type="OrthoDB" id="5801518at2"/>
<evidence type="ECO:0000313" key="4">
    <source>
        <dbReference type="Proteomes" id="UP000030003"/>
    </source>
</evidence>
<keyword evidence="1" id="KW-1133">Transmembrane helix</keyword>
<protein>
    <submittedName>
        <fullName evidence="3">Signal peptide protein</fullName>
    </submittedName>
</protein>
<dbReference type="EMBL" id="AVBH01000121">
    <property type="protein sequence ID" value="KGO98161.1"/>
    <property type="molecule type" value="Genomic_DNA"/>
</dbReference>
<accession>A0A0A0MAE0</accession>
<dbReference type="Pfam" id="PF16697">
    <property type="entry name" value="Yop-YscD_cpl"/>
    <property type="match status" value="1"/>
</dbReference>
<name>A0A0A0MAE0_9GAMM</name>
<dbReference type="Proteomes" id="UP000030003">
    <property type="component" value="Unassembled WGS sequence"/>
</dbReference>
<dbReference type="InterPro" id="IPR032030">
    <property type="entry name" value="YscD_cytoplasmic_dom"/>
</dbReference>
<dbReference type="eggNOG" id="COG1716">
    <property type="taxonomic scope" value="Bacteria"/>
</dbReference>
<dbReference type="PROSITE" id="PS50006">
    <property type="entry name" value="FHA_DOMAIN"/>
    <property type="match status" value="1"/>
</dbReference>
<feature type="domain" description="FHA" evidence="2">
    <location>
        <begin position="132"/>
        <end position="181"/>
    </location>
</feature>
<evidence type="ECO:0000256" key="1">
    <source>
        <dbReference type="SAM" id="Phobius"/>
    </source>
</evidence>
<dbReference type="InterPro" id="IPR008984">
    <property type="entry name" value="SMAD_FHA_dom_sf"/>
</dbReference>
<feature type="transmembrane region" description="Helical" evidence="1">
    <location>
        <begin position="240"/>
        <end position="259"/>
    </location>
</feature>
<dbReference type="CDD" id="cd00060">
    <property type="entry name" value="FHA"/>
    <property type="match status" value="2"/>
</dbReference>
<organism evidence="3 4">
    <name type="scientific">Lysobacter defluvii IMMIB APB-9 = DSM 18482</name>
    <dbReference type="NCBI Taxonomy" id="1385515"/>
    <lineage>
        <taxon>Bacteria</taxon>
        <taxon>Pseudomonadati</taxon>
        <taxon>Pseudomonadota</taxon>
        <taxon>Gammaproteobacteria</taxon>
        <taxon>Lysobacterales</taxon>
        <taxon>Lysobacteraceae</taxon>
        <taxon>Novilysobacter</taxon>
    </lineage>
</organism>
<evidence type="ECO:0000259" key="2">
    <source>
        <dbReference type="PROSITE" id="PS50006"/>
    </source>
</evidence>
<keyword evidence="4" id="KW-1185">Reference proteome</keyword>
<evidence type="ECO:0000313" key="3">
    <source>
        <dbReference type="EMBL" id="KGO98161.1"/>
    </source>
</evidence>
<comment type="caution">
    <text evidence="3">The sequence shown here is derived from an EMBL/GenBank/DDBJ whole genome shotgun (WGS) entry which is preliminary data.</text>
</comment>
<reference evidence="3 4" key="1">
    <citation type="submission" date="2013-08" db="EMBL/GenBank/DDBJ databases">
        <title>Genomic analysis of Lysobacter defluvii.</title>
        <authorList>
            <person name="Wang Q."/>
            <person name="Wang G."/>
        </authorList>
    </citation>
    <scope>NUCLEOTIDE SEQUENCE [LARGE SCALE GENOMIC DNA]</scope>
    <source>
        <strain evidence="3 4">IMMIB APB-9</strain>
    </source>
</reference>
<dbReference type="STRING" id="1385515.GCA_000423325_00398"/>
<dbReference type="Gene3D" id="2.60.200.20">
    <property type="match status" value="1"/>
</dbReference>